<dbReference type="InterPro" id="IPR000659">
    <property type="entry name" value="Pyridox_Oxase"/>
</dbReference>
<evidence type="ECO:0000256" key="2">
    <source>
        <dbReference type="ARBA" id="ARBA00004738"/>
    </source>
</evidence>
<accession>A0A2T0FKF6</accession>
<comment type="cofactor">
    <cofactor evidence="1">
        <name>FMN</name>
        <dbReference type="ChEBI" id="CHEBI:58210"/>
    </cofactor>
</comment>
<feature type="domain" description="Pyridoxamine 5'-phosphate oxidase N-terminal" evidence="8">
    <location>
        <begin position="51"/>
        <end position="175"/>
    </location>
</feature>
<dbReference type="NCBIfam" id="TIGR00558">
    <property type="entry name" value="pdxH"/>
    <property type="match status" value="1"/>
</dbReference>
<feature type="domain" description="Pyridoxine 5'-phosphate oxidase dimerisation C-terminal" evidence="9">
    <location>
        <begin position="190"/>
        <end position="230"/>
    </location>
</feature>
<protein>
    <recommendedName>
        <fullName evidence="4">pyridoxal 5'-phosphate synthase</fullName>
        <ecNumber evidence="4">1.4.3.5</ecNumber>
    </recommendedName>
</protein>
<dbReference type="PANTHER" id="PTHR10851">
    <property type="entry name" value="PYRIDOXINE-5-PHOSPHATE OXIDASE"/>
    <property type="match status" value="1"/>
</dbReference>
<dbReference type="RefSeq" id="XP_024665392.1">
    <property type="nucleotide sequence ID" value="XM_024809624.1"/>
</dbReference>
<evidence type="ECO:0000256" key="7">
    <source>
        <dbReference type="ARBA" id="ARBA00023002"/>
    </source>
</evidence>
<dbReference type="Pfam" id="PF01243">
    <property type="entry name" value="PNPOx_N"/>
    <property type="match status" value="1"/>
</dbReference>
<evidence type="ECO:0000256" key="5">
    <source>
        <dbReference type="ARBA" id="ARBA00022630"/>
    </source>
</evidence>
<sequence length="230" mass="26668">MLRKSPLLFRRTMSSLIHNPKTEQYTLAALNEKDVAKRPELQFEKWFKEAQEQNIVVPEALNLATAELPSGRVSNRTVLMKELDTNGNVVIYSNWGTSRKAADFKTNPYVSLTFWWKELQRQVRVEGKAHLLSKEESQPYFDERPKGSRIGAIASKQSQPIESREKLEETVAQVAKKYQDTEEIPCPEYWGGLAVEPDHWEFFQGRESRVHDRIVFDKQGSDWKVSRICP</sequence>
<keyword evidence="7" id="KW-0560">Oxidoreductase</keyword>
<dbReference type="Proteomes" id="UP000238350">
    <property type="component" value="Unassembled WGS sequence"/>
</dbReference>
<comment type="caution">
    <text evidence="10">The sequence shown here is derived from an EMBL/GenBank/DDBJ whole genome shotgun (WGS) entry which is preliminary data.</text>
</comment>
<dbReference type="STRING" id="45607.A0A2T0FKF6"/>
<name>A0A2T0FKF6_9ASCO</name>
<comment type="pathway">
    <text evidence="2">Cofactor metabolism; pyridoxal 5'-phosphate salvage; pyridoxal 5'-phosphate from pyridoxamine 5'-phosphate: step 1/1.</text>
</comment>
<keyword evidence="5" id="KW-0285">Flavoprotein</keyword>
<dbReference type="InterPro" id="IPR012349">
    <property type="entry name" value="Split_barrel_FMN-bd"/>
</dbReference>
<gene>
    <name evidence="10" type="ORF">B9G98_03067</name>
</gene>
<dbReference type="EC" id="1.4.3.5" evidence="4"/>
<dbReference type="Pfam" id="PF10590">
    <property type="entry name" value="PNP_phzG_C"/>
    <property type="match status" value="1"/>
</dbReference>
<dbReference type="GO" id="GO:0004733">
    <property type="term" value="F:pyridoxamine phosphate oxidase activity"/>
    <property type="evidence" value="ECO:0007669"/>
    <property type="project" value="UniProtKB-EC"/>
</dbReference>
<reference evidence="10 11" key="1">
    <citation type="submission" date="2017-04" db="EMBL/GenBank/DDBJ databases">
        <title>Genome sequencing of [Candida] sorbophila.</title>
        <authorList>
            <person name="Ahn J.O."/>
        </authorList>
    </citation>
    <scope>NUCLEOTIDE SEQUENCE [LARGE SCALE GENOMIC DNA]</scope>
    <source>
        <strain evidence="10 11">DS02</strain>
    </source>
</reference>
<evidence type="ECO:0000313" key="10">
    <source>
        <dbReference type="EMBL" id="PRT55447.1"/>
    </source>
</evidence>
<dbReference type="GO" id="GO:0010181">
    <property type="term" value="F:FMN binding"/>
    <property type="evidence" value="ECO:0007669"/>
    <property type="project" value="InterPro"/>
</dbReference>
<dbReference type="NCBIfam" id="NF004231">
    <property type="entry name" value="PRK05679.1"/>
    <property type="match status" value="1"/>
</dbReference>
<dbReference type="InterPro" id="IPR011576">
    <property type="entry name" value="Pyridox_Oxase_N"/>
</dbReference>
<evidence type="ECO:0000256" key="3">
    <source>
        <dbReference type="ARBA" id="ARBA00005037"/>
    </source>
</evidence>
<dbReference type="PANTHER" id="PTHR10851:SF0">
    <property type="entry name" value="PYRIDOXINE-5'-PHOSPHATE OXIDASE"/>
    <property type="match status" value="1"/>
</dbReference>
<organism evidence="10 11">
    <name type="scientific">Wickerhamiella sorbophila</name>
    <dbReference type="NCBI Taxonomy" id="45607"/>
    <lineage>
        <taxon>Eukaryota</taxon>
        <taxon>Fungi</taxon>
        <taxon>Dikarya</taxon>
        <taxon>Ascomycota</taxon>
        <taxon>Saccharomycotina</taxon>
        <taxon>Dipodascomycetes</taxon>
        <taxon>Dipodascales</taxon>
        <taxon>Trichomonascaceae</taxon>
        <taxon>Wickerhamiella</taxon>
    </lineage>
</organism>
<dbReference type="PIRSF" id="PIRSF000190">
    <property type="entry name" value="Pyd_amn-ph_oxd"/>
    <property type="match status" value="1"/>
</dbReference>
<keyword evidence="6" id="KW-0288">FMN</keyword>
<dbReference type="OrthoDB" id="303614at2759"/>
<comment type="pathway">
    <text evidence="3">Cofactor metabolism; pyridoxal 5'-phosphate salvage; pyridoxal 5'-phosphate from pyridoxine 5'-phosphate: step 1/1.</text>
</comment>
<evidence type="ECO:0000259" key="9">
    <source>
        <dbReference type="Pfam" id="PF10590"/>
    </source>
</evidence>
<keyword evidence="11" id="KW-1185">Reference proteome</keyword>
<dbReference type="AlphaFoldDB" id="A0A2T0FKF6"/>
<evidence type="ECO:0000256" key="6">
    <source>
        <dbReference type="ARBA" id="ARBA00022643"/>
    </source>
</evidence>
<evidence type="ECO:0000313" key="11">
    <source>
        <dbReference type="Proteomes" id="UP000238350"/>
    </source>
</evidence>
<dbReference type="GO" id="GO:0008615">
    <property type="term" value="P:pyridoxine biosynthetic process"/>
    <property type="evidence" value="ECO:0007669"/>
    <property type="project" value="InterPro"/>
</dbReference>
<dbReference type="Gene3D" id="2.30.110.10">
    <property type="entry name" value="Electron Transport, Fmn-binding Protein, Chain A"/>
    <property type="match status" value="1"/>
</dbReference>
<dbReference type="EMBL" id="NDIQ01000021">
    <property type="protein sequence ID" value="PRT55447.1"/>
    <property type="molecule type" value="Genomic_DNA"/>
</dbReference>
<dbReference type="InterPro" id="IPR019576">
    <property type="entry name" value="Pyridoxamine_oxidase_dimer_C"/>
</dbReference>
<dbReference type="GeneID" id="36516815"/>
<proteinExistence type="predicted"/>
<evidence type="ECO:0000256" key="4">
    <source>
        <dbReference type="ARBA" id="ARBA00012801"/>
    </source>
</evidence>
<evidence type="ECO:0000259" key="8">
    <source>
        <dbReference type="Pfam" id="PF01243"/>
    </source>
</evidence>
<dbReference type="UniPathway" id="UPA01068">
    <property type="reaction ID" value="UER00304"/>
</dbReference>
<dbReference type="SUPFAM" id="SSF50475">
    <property type="entry name" value="FMN-binding split barrel"/>
    <property type="match status" value="1"/>
</dbReference>
<evidence type="ECO:0000256" key="1">
    <source>
        <dbReference type="ARBA" id="ARBA00001917"/>
    </source>
</evidence>